<evidence type="ECO:0000256" key="3">
    <source>
        <dbReference type="ARBA" id="ARBA00022832"/>
    </source>
</evidence>
<keyword evidence="2" id="KW-0436">Ligase</keyword>
<protein>
    <submittedName>
        <fullName evidence="7">AMP-binding enzyme family protein</fullName>
    </submittedName>
</protein>
<feature type="transmembrane region" description="Helical" evidence="5">
    <location>
        <begin position="76"/>
        <end position="97"/>
    </location>
</feature>
<dbReference type="InterPro" id="IPR042099">
    <property type="entry name" value="ANL_N_sf"/>
</dbReference>
<evidence type="ECO:0000256" key="4">
    <source>
        <dbReference type="ARBA" id="ARBA00023098"/>
    </source>
</evidence>
<evidence type="ECO:0000256" key="5">
    <source>
        <dbReference type="SAM" id="Phobius"/>
    </source>
</evidence>
<comment type="similarity">
    <text evidence="1">Belongs to the ATP-dependent AMP-binding enzyme family.</text>
</comment>
<dbReference type="GO" id="GO:0005886">
    <property type="term" value="C:plasma membrane"/>
    <property type="evidence" value="ECO:0007669"/>
    <property type="project" value="TreeGrafter"/>
</dbReference>
<evidence type="ECO:0000256" key="1">
    <source>
        <dbReference type="ARBA" id="ARBA00006432"/>
    </source>
</evidence>
<dbReference type="SUPFAM" id="SSF56801">
    <property type="entry name" value="Acetyl-CoA synthetase-like"/>
    <property type="match status" value="1"/>
</dbReference>
<dbReference type="GO" id="GO:0070566">
    <property type="term" value="F:adenylyltransferase activity"/>
    <property type="evidence" value="ECO:0007669"/>
    <property type="project" value="TreeGrafter"/>
</dbReference>
<dbReference type="FunFam" id="3.40.50.12780:FF:000013">
    <property type="entry name" value="Long-chain-fatty-acid--AMP ligase FadD32"/>
    <property type="match status" value="1"/>
</dbReference>
<comment type="caution">
    <text evidence="7">The sequence shown here is derived from an EMBL/GenBank/DDBJ whole genome shotgun (WGS) entry which is preliminary data.</text>
</comment>
<sequence length="581" mass="61581">MQTTHDFTDYFSTVTEWVARQPDQIALGYLEEGAGELTERAWTYAELVSHATAVAARLREDLEPGDRTLLLYPPGLPFVAAFLGCLAAGVVAVPAPLPDGRDKAQHRLAGIIADAGTRVVLTESSVAPLIAGWADALPTPIALIATDAIPVELGREFVPVRSAPSDTAFLQYTSGSTNAPKGVIVTHGNLVHNEQELGARIENDPSFSMLSWLPQFHDMGLIGMLLWPLFYGGTSRFLSPVTFIKHPIQWIRAMSKYRATVGVAPNFAFDLVARRCTHEALEGVDLSCVRSLLNGSEPVQWASIERFTTLLAPFGLAEHAVTPVYGLAEATLFVTGDPHGTPVTTAVVDGEALAENRLVVADEGAPRSRVLVASGRIGGIEVSVVGADGAPLPDGEIGEIWLRGTSVAAGYWNLPELSAEIFGATPIGGTGGWLRTGDLGTLVDGNLFITGRTKDVIIVNGRNLYAHDIEAAARAAAPALARGVGAAFAVGTPERLVLVHEIRPENLGDASLDDVLAAVRTAIFAEFATPLSDLVLVAKGEVARTTSGKIRRTHMRASYEGGRITAFADPRLASTGGDVVR</sequence>
<reference evidence="7 8" key="1">
    <citation type="submission" date="2014-01" db="EMBL/GenBank/DDBJ databases">
        <authorList>
            <person name="Zelazny A."/>
            <person name="Olivier K."/>
            <person name="Sampaio E.P."/>
            <person name="Holland S.M."/>
            <person name="Tallon L.J."/>
            <person name="Sadzewicz L.K."/>
            <person name="Sengamalay N."/>
            <person name="Fraser C.M."/>
            <person name="Hine E."/>
            <person name="Shefchek K.A."/>
            <person name="Das S.P."/>
            <person name="Shallom S.J."/>
            <person name="Agrawal S."/>
            <person name="Tettelin H."/>
        </authorList>
    </citation>
    <scope>NUCLEOTIDE SEQUENCE [LARGE SCALE GENOMIC DNA]</scope>
    <source>
        <strain evidence="7 8">MAB_030201_1075</strain>
    </source>
</reference>
<dbReference type="CDD" id="cd05931">
    <property type="entry name" value="FAAL"/>
    <property type="match status" value="1"/>
</dbReference>
<organism evidence="7 8">
    <name type="scientific">Mycobacteroides abscessus MAB_030201_1075</name>
    <dbReference type="NCBI Taxonomy" id="1335410"/>
    <lineage>
        <taxon>Bacteria</taxon>
        <taxon>Bacillati</taxon>
        <taxon>Actinomycetota</taxon>
        <taxon>Actinomycetes</taxon>
        <taxon>Mycobacteriales</taxon>
        <taxon>Mycobacteriaceae</taxon>
        <taxon>Mycobacteroides</taxon>
        <taxon>Mycobacteroides abscessus</taxon>
    </lineage>
</organism>
<dbReference type="Gene3D" id="3.30.300.30">
    <property type="match status" value="1"/>
</dbReference>
<dbReference type="InterPro" id="IPR000873">
    <property type="entry name" value="AMP-dep_synth/lig_dom"/>
</dbReference>
<dbReference type="InterPro" id="IPR045851">
    <property type="entry name" value="AMP-bd_C_sf"/>
</dbReference>
<dbReference type="InterPro" id="IPR040097">
    <property type="entry name" value="FAAL/FAAC"/>
</dbReference>
<dbReference type="GO" id="GO:0016874">
    <property type="term" value="F:ligase activity"/>
    <property type="evidence" value="ECO:0007669"/>
    <property type="project" value="UniProtKB-KW"/>
</dbReference>
<keyword evidence="3" id="KW-0276">Fatty acid metabolism</keyword>
<dbReference type="Proteomes" id="UP000019854">
    <property type="component" value="Unassembled WGS sequence"/>
</dbReference>
<dbReference type="GO" id="GO:0071766">
    <property type="term" value="P:Actinobacterium-type cell wall biogenesis"/>
    <property type="evidence" value="ECO:0007669"/>
    <property type="project" value="UniProtKB-ARBA"/>
</dbReference>
<evidence type="ECO:0000256" key="2">
    <source>
        <dbReference type="ARBA" id="ARBA00022598"/>
    </source>
</evidence>
<dbReference type="PANTHER" id="PTHR22754:SF32">
    <property type="entry name" value="DISCO-INTERACTING PROTEIN 2"/>
    <property type="match status" value="1"/>
</dbReference>
<dbReference type="Pfam" id="PF00501">
    <property type="entry name" value="AMP-binding"/>
    <property type="match status" value="1"/>
</dbReference>
<keyword evidence="5" id="KW-0812">Transmembrane</keyword>
<evidence type="ECO:0000313" key="8">
    <source>
        <dbReference type="Proteomes" id="UP000019854"/>
    </source>
</evidence>
<dbReference type="GO" id="GO:0006633">
    <property type="term" value="P:fatty acid biosynthetic process"/>
    <property type="evidence" value="ECO:0007669"/>
    <property type="project" value="TreeGrafter"/>
</dbReference>
<dbReference type="EMBL" id="JAOX01000001">
    <property type="protein sequence ID" value="ETZ90670.1"/>
    <property type="molecule type" value="Genomic_DNA"/>
</dbReference>
<keyword evidence="5" id="KW-1133">Transmembrane helix</keyword>
<feature type="domain" description="AMP-dependent synthetase/ligase" evidence="6">
    <location>
        <begin position="15"/>
        <end position="412"/>
    </location>
</feature>
<keyword evidence="5" id="KW-0472">Membrane</keyword>
<dbReference type="PANTHER" id="PTHR22754">
    <property type="entry name" value="DISCO-INTERACTING PROTEIN 2 DIP2 -RELATED"/>
    <property type="match status" value="1"/>
</dbReference>
<accession>A0A829PTL4</accession>
<evidence type="ECO:0000313" key="7">
    <source>
        <dbReference type="EMBL" id="ETZ90670.1"/>
    </source>
</evidence>
<proteinExistence type="inferred from homology"/>
<keyword evidence="4" id="KW-0443">Lipid metabolism</keyword>
<evidence type="ECO:0000259" key="6">
    <source>
        <dbReference type="Pfam" id="PF00501"/>
    </source>
</evidence>
<name>A0A829PTL4_9MYCO</name>
<dbReference type="AlphaFoldDB" id="A0A829PTL4"/>
<dbReference type="Gene3D" id="3.40.50.12780">
    <property type="entry name" value="N-terminal domain of ligase-like"/>
    <property type="match status" value="1"/>
</dbReference>
<gene>
    <name evidence="7" type="ORF">L829_4256</name>
</gene>